<dbReference type="InterPro" id="IPR005846">
    <property type="entry name" value="A-D-PHexomutase_a/b/a-III"/>
</dbReference>
<dbReference type="PANTHER" id="PTHR45745:SF1">
    <property type="entry name" value="PHOSPHOGLUCOMUTASE 2B-RELATED"/>
    <property type="match status" value="1"/>
</dbReference>
<accession>A0A929WZP8</accession>
<dbReference type="AlphaFoldDB" id="A0A929WZP8"/>
<dbReference type="RefSeq" id="WP_303763210.1">
    <property type="nucleotide sequence ID" value="NZ_JABZGR010000005.1"/>
</dbReference>
<evidence type="ECO:0000256" key="5">
    <source>
        <dbReference type="ARBA" id="ARBA00022842"/>
    </source>
</evidence>
<dbReference type="InterPro" id="IPR005844">
    <property type="entry name" value="A-D-PHexomutase_a/b/a-I"/>
</dbReference>
<feature type="domain" description="Alpha-D-phosphohexomutase C-terminal" evidence="8">
    <location>
        <begin position="523"/>
        <end position="555"/>
    </location>
</feature>
<evidence type="ECO:0000256" key="4">
    <source>
        <dbReference type="ARBA" id="ARBA00022723"/>
    </source>
</evidence>
<dbReference type="Pfam" id="PF02878">
    <property type="entry name" value="PGM_PMM_I"/>
    <property type="match status" value="1"/>
</dbReference>
<protein>
    <submittedName>
        <fullName evidence="12">Phospho-sugar mutase</fullName>
    </submittedName>
</protein>
<dbReference type="PROSITE" id="PS00710">
    <property type="entry name" value="PGM_PMM"/>
    <property type="match status" value="1"/>
</dbReference>
<dbReference type="InterPro" id="IPR016066">
    <property type="entry name" value="A-D-PHexomutase_CS"/>
</dbReference>
<feature type="domain" description="Alpha-D-phosphohexomutase alpha/beta/alpha" evidence="9">
    <location>
        <begin position="53"/>
        <end position="187"/>
    </location>
</feature>
<dbReference type="Gene3D" id="3.30.310.50">
    <property type="entry name" value="Alpha-D-phosphohexomutase, C-terminal domain"/>
    <property type="match status" value="1"/>
</dbReference>
<dbReference type="InterPro" id="IPR016055">
    <property type="entry name" value="A-D-PHexomutase_a/b/a-I/II/III"/>
</dbReference>
<evidence type="ECO:0000259" key="11">
    <source>
        <dbReference type="Pfam" id="PF02880"/>
    </source>
</evidence>
<dbReference type="InterPro" id="IPR005843">
    <property type="entry name" value="A-D-PHexomutase_C"/>
</dbReference>
<dbReference type="Gene3D" id="3.40.120.10">
    <property type="entry name" value="Alpha-D-Glucose-1,6-Bisphosphate, subunit A, domain 3"/>
    <property type="match status" value="3"/>
</dbReference>
<dbReference type="PANTHER" id="PTHR45745">
    <property type="entry name" value="PHOSPHOMANNOMUTASE 45A"/>
    <property type="match status" value="1"/>
</dbReference>
<evidence type="ECO:0000313" key="12">
    <source>
        <dbReference type="EMBL" id="MBF0970018.1"/>
    </source>
</evidence>
<dbReference type="SUPFAM" id="SSF53738">
    <property type="entry name" value="Phosphoglucomutase, first 3 domains"/>
    <property type="match status" value="3"/>
</dbReference>
<evidence type="ECO:0000256" key="2">
    <source>
        <dbReference type="ARBA" id="ARBA00010231"/>
    </source>
</evidence>
<dbReference type="GO" id="GO:0006166">
    <property type="term" value="P:purine ribonucleoside salvage"/>
    <property type="evidence" value="ECO:0007669"/>
    <property type="project" value="TreeGrafter"/>
</dbReference>
<dbReference type="GO" id="GO:0005975">
    <property type="term" value="P:carbohydrate metabolic process"/>
    <property type="evidence" value="ECO:0007669"/>
    <property type="project" value="InterPro"/>
</dbReference>
<dbReference type="Pfam" id="PF00408">
    <property type="entry name" value="PGM_PMM_IV"/>
    <property type="match status" value="1"/>
</dbReference>
<dbReference type="GO" id="GO:0008973">
    <property type="term" value="F:phosphopentomutase activity"/>
    <property type="evidence" value="ECO:0007669"/>
    <property type="project" value="TreeGrafter"/>
</dbReference>
<keyword evidence="4 7" id="KW-0479">Metal-binding</keyword>
<comment type="cofactor">
    <cofactor evidence="1">
        <name>Mg(2+)</name>
        <dbReference type="ChEBI" id="CHEBI:18420"/>
    </cofactor>
</comment>
<dbReference type="Pfam" id="PF02880">
    <property type="entry name" value="PGM_PMM_III"/>
    <property type="match status" value="1"/>
</dbReference>
<dbReference type="InterPro" id="IPR005845">
    <property type="entry name" value="A-D-PHexomutase_a/b/a-II"/>
</dbReference>
<name>A0A929WZP8_9BACT</name>
<reference evidence="12" key="1">
    <citation type="submission" date="2020-04" db="EMBL/GenBank/DDBJ databases">
        <title>Deep metagenomics examines the oral microbiome during advanced dental caries in children, revealing novel taxa and co-occurrences with host molecules.</title>
        <authorList>
            <person name="Baker J.L."/>
            <person name="Morton J.T."/>
            <person name="Dinis M."/>
            <person name="Alvarez R."/>
            <person name="Tran N.C."/>
            <person name="Knight R."/>
            <person name="Edlund A."/>
        </authorList>
    </citation>
    <scope>NUCLEOTIDE SEQUENCE</scope>
    <source>
        <strain evidence="12">JCVI_34_bin.1</strain>
    </source>
</reference>
<evidence type="ECO:0000259" key="10">
    <source>
        <dbReference type="Pfam" id="PF02879"/>
    </source>
</evidence>
<dbReference type="InterPro" id="IPR005841">
    <property type="entry name" value="Alpha-D-phosphohexomutase_SF"/>
</dbReference>
<organism evidence="12 13">
    <name type="scientific">Alloprevotella tannerae</name>
    <dbReference type="NCBI Taxonomy" id="76122"/>
    <lineage>
        <taxon>Bacteria</taxon>
        <taxon>Pseudomonadati</taxon>
        <taxon>Bacteroidota</taxon>
        <taxon>Bacteroidia</taxon>
        <taxon>Bacteroidales</taxon>
        <taxon>Prevotellaceae</taxon>
        <taxon>Alloprevotella</taxon>
    </lineage>
</organism>
<keyword evidence="3" id="KW-0597">Phosphoprotein</keyword>
<feature type="domain" description="Alpha-D-phosphohexomutase alpha/beta/alpha" evidence="10">
    <location>
        <begin position="217"/>
        <end position="320"/>
    </location>
</feature>
<evidence type="ECO:0000259" key="8">
    <source>
        <dbReference type="Pfam" id="PF00408"/>
    </source>
</evidence>
<gene>
    <name evidence="12" type="ORF">HXK21_03105</name>
</gene>
<comment type="caution">
    <text evidence="12">The sequence shown here is derived from an EMBL/GenBank/DDBJ whole genome shotgun (WGS) entry which is preliminary data.</text>
</comment>
<dbReference type="Proteomes" id="UP000704068">
    <property type="component" value="Unassembled WGS sequence"/>
</dbReference>
<evidence type="ECO:0000256" key="6">
    <source>
        <dbReference type="ARBA" id="ARBA00023235"/>
    </source>
</evidence>
<sequence>MENQSVLIRECEERAKVWMTSPLYDEKTQASVRKMLENPDKTELIDAFYRTLEFGTSGLRGIMGPGTNRMNIYTVGAATQGMANYLLQHFKERNEISVAIGHDCRNNSRLFAETAAQIFSANGIKAYLFDAMRPTPEISFAIRHLGCQAGVILTASHNPKEYNGYKAYWDDGAQVLPPHDIGIIEEVGKVGVKDIKFKGNNDLIQIIGEEIDREFLKKIHTLSIDPEVIKRQKDLSIVYTPIHGTGKILIPESLKLWGFENVHTVPEQMIESGDFPTVVSPNPENGEALEMAINLAKKIDGDIVMASDPDADRVGMACKDDKGEWVLINGNQTCMLFLYYIIKNRIAQGLMKGNEFIVKTIVTTELIAEIAKKNNIKLFDVYTGFKWIARMVHLEEDQGSLKYIGGGEESYGFMAEDFVRDKDAVSACSLLAEICAWAKDQGKTLYDVLMDIYLEYGFSYNKAVNIVKPGKSGAEEIKAMMENFRTNRPKELGGSKVVLTKDFQLLKAYDGEGNESAITMPQSSNVLQWYTEDGTKVSVRPSGTEPKIKFYVEVRGEIGCANCYKGACADAGEKVEMIMRELENN</sequence>
<dbReference type="SUPFAM" id="SSF55957">
    <property type="entry name" value="Phosphoglucomutase, C-terminal domain"/>
    <property type="match status" value="1"/>
</dbReference>
<dbReference type="InterPro" id="IPR036900">
    <property type="entry name" value="A-D-PHexomutase_C_sf"/>
</dbReference>
<comment type="similarity">
    <text evidence="2 7">Belongs to the phosphohexose mutase family.</text>
</comment>
<evidence type="ECO:0000259" key="9">
    <source>
        <dbReference type="Pfam" id="PF02878"/>
    </source>
</evidence>
<dbReference type="EMBL" id="JABZGR010000005">
    <property type="protein sequence ID" value="MBF0970018.1"/>
    <property type="molecule type" value="Genomic_DNA"/>
</dbReference>
<feature type="domain" description="Alpha-D-phosphohexomutase alpha/beta/alpha" evidence="11">
    <location>
        <begin position="329"/>
        <end position="453"/>
    </location>
</feature>
<keyword evidence="5 7" id="KW-0460">Magnesium</keyword>
<evidence type="ECO:0000313" key="13">
    <source>
        <dbReference type="Proteomes" id="UP000704068"/>
    </source>
</evidence>
<dbReference type="GO" id="GO:0000287">
    <property type="term" value="F:magnesium ion binding"/>
    <property type="evidence" value="ECO:0007669"/>
    <property type="project" value="InterPro"/>
</dbReference>
<evidence type="ECO:0000256" key="3">
    <source>
        <dbReference type="ARBA" id="ARBA00022553"/>
    </source>
</evidence>
<dbReference type="PRINTS" id="PR00509">
    <property type="entry name" value="PGMPMM"/>
</dbReference>
<keyword evidence="6" id="KW-0413">Isomerase</keyword>
<dbReference type="CDD" id="cd05799">
    <property type="entry name" value="PGM2"/>
    <property type="match status" value="1"/>
</dbReference>
<proteinExistence type="inferred from homology"/>
<evidence type="ECO:0000256" key="7">
    <source>
        <dbReference type="RuleBase" id="RU004326"/>
    </source>
</evidence>
<dbReference type="Pfam" id="PF02879">
    <property type="entry name" value="PGM_PMM_II"/>
    <property type="match status" value="1"/>
</dbReference>
<evidence type="ECO:0000256" key="1">
    <source>
        <dbReference type="ARBA" id="ARBA00001946"/>
    </source>
</evidence>